<accession>A0AA86NLS8</accession>
<comment type="caution">
    <text evidence="2">The sequence shown here is derived from an EMBL/GenBank/DDBJ whole genome shotgun (WGS) entry which is preliminary data.</text>
</comment>
<sequence>MLQLIQIILAAKSCSSGTQYSGFKLKVVDNCPYETICIDKTEENELFNILKMFWSFDLQLCAVWDLDNCGSNCNEIQGRCEDLCGKKCSVVKKEVQRKFSYQLDGIPIPDFIWNMLPTINIKYSNMLVCSTGNDLPNKAGSNITMIVIIAIVSVLAIIIIGALLFIINRKKKPTPTKMIQQKMQNYI</sequence>
<evidence type="ECO:0000313" key="2">
    <source>
        <dbReference type="EMBL" id="CAI9921411.1"/>
    </source>
</evidence>
<name>A0AA86NLS8_9EUKA</name>
<evidence type="ECO:0000256" key="1">
    <source>
        <dbReference type="SAM" id="Phobius"/>
    </source>
</evidence>
<reference evidence="3 4" key="2">
    <citation type="submission" date="2024-07" db="EMBL/GenBank/DDBJ databases">
        <authorList>
            <person name="Akdeniz Z."/>
        </authorList>
    </citation>
    <scope>NUCLEOTIDE SEQUENCE [LARGE SCALE GENOMIC DNA]</scope>
</reference>
<keyword evidence="1" id="KW-0812">Transmembrane</keyword>
<keyword evidence="4" id="KW-1185">Reference proteome</keyword>
<evidence type="ECO:0000313" key="3">
    <source>
        <dbReference type="EMBL" id="CAL6109999.1"/>
    </source>
</evidence>
<dbReference type="AlphaFoldDB" id="A0AA86NLS8"/>
<evidence type="ECO:0000313" key="4">
    <source>
        <dbReference type="Proteomes" id="UP001642409"/>
    </source>
</evidence>
<dbReference type="EMBL" id="CAXDID020000679">
    <property type="protein sequence ID" value="CAL6109999.1"/>
    <property type="molecule type" value="Genomic_DNA"/>
</dbReference>
<protein>
    <submittedName>
        <fullName evidence="3">Hypothetical_protein</fullName>
    </submittedName>
</protein>
<dbReference type="CDD" id="cd12087">
    <property type="entry name" value="TM_EGFR-like"/>
    <property type="match status" value="1"/>
</dbReference>
<dbReference type="Proteomes" id="UP001642409">
    <property type="component" value="Unassembled WGS sequence"/>
</dbReference>
<feature type="transmembrane region" description="Helical" evidence="1">
    <location>
        <begin position="143"/>
        <end position="167"/>
    </location>
</feature>
<dbReference type="EMBL" id="CATOUU010000222">
    <property type="protein sequence ID" value="CAI9921411.1"/>
    <property type="molecule type" value="Genomic_DNA"/>
</dbReference>
<organism evidence="2">
    <name type="scientific">Hexamita inflata</name>
    <dbReference type="NCBI Taxonomy" id="28002"/>
    <lineage>
        <taxon>Eukaryota</taxon>
        <taxon>Metamonada</taxon>
        <taxon>Diplomonadida</taxon>
        <taxon>Hexamitidae</taxon>
        <taxon>Hexamitinae</taxon>
        <taxon>Hexamita</taxon>
    </lineage>
</organism>
<keyword evidence="1" id="KW-1133">Transmembrane helix</keyword>
<reference evidence="2" key="1">
    <citation type="submission" date="2023-06" db="EMBL/GenBank/DDBJ databases">
        <authorList>
            <person name="Kurt Z."/>
        </authorList>
    </citation>
    <scope>NUCLEOTIDE SEQUENCE</scope>
</reference>
<proteinExistence type="predicted"/>
<gene>
    <name evidence="3" type="ORF">HINF_LOCUS75711</name>
    <name evidence="2" type="ORF">HINF_LOCUS9056</name>
</gene>
<keyword evidence="1" id="KW-0472">Membrane</keyword>